<protein>
    <submittedName>
        <fullName evidence="2">Uncharacterized protein</fullName>
    </submittedName>
</protein>
<organism evidence="2 3">
    <name type="scientific">Coprinellus micaceus</name>
    <name type="common">Glistening ink-cap mushroom</name>
    <name type="synonym">Coprinus micaceus</name>
    <dbReference type="NCBI Taxonomy" id="71717"/>
    <lineage>
        <taxon>Eukaryota</taxon>
        <taxon>Fungi</taxon>
        <taxon>Dikarya</taxon>
        <taxon>Basidiomycota</taxon>
        <taxon>Agaricomycotina</taxon>
        <taxon>Agaricomycetes</taxon>
        <taxon>Agaricomycetidae</taxon>
        <taxon>Agaricales</taxon>
        <taxon>Agaricineae</taxon>
        <taxon>Psathyrellaceae</taxon>
        <taxon>Coprinellus</taxon>
    </lineage>
</organism>
<feature type="region of interest" description="Disordered" evidence="1">
    <location>
        <begin position="1"/>
        <end position="20"/>
    </location>
</feature>
<feature type="region of interest" description="Disordered" evidence="1">
    <location>
        <begin position="85"/>
        <end position="104"/>
    </location>
</feature>
<keyword evidence="3" id="KW-1185">Reference proteome</keyword>
<accession>A0A4Y7TBK9</accession>
<reference evidence="2 3" key="1">
    <citation type="journal article" date="2019" name="Nat. Ecol. Evol.">
        <title>Megaphylogeny resolves global patterns of mushroom evolution.</title>
        <authorList>
            <person name="Varga T."/>
            <person name="Krizsan K."/>
            <person name="Foldi C."/>
            <person name="Dima B."/>
            <person name="Sanchez-Garcia M."/>
            <person name="Sanchez-Ramirez S."/>
            <person name="Szollosi G.J."/>
            <person name="Szarkandi J.G."/>
            <person name="Papp V."/>
            <person name="Albert L."/>
            <person name="Andreopoulos W."/>
            <person name="Angelini C."/>
            <person name="Antonin V."/>
            <person name="Barry K.W."/>
            <person name="Bougher N.L."/>
            <person name="Buchanan P."/>
            <person name="Buyck B."/>
            <person name="Bense V."/>
            <person name="Catcheside P."/>
            <person name="Chovatia M."/>
            <person name="Cooper J."/>
            <person name="Damon W."/>
            <person name="Desjardin D."/>
            <person name="Finy P."/>
            <person name="Geml J."/>
            <person name="Haridas S."/>
            <person name="Hughes K."/>
            <person name="Justo A."/>
            <person name="Karasinski D."/>
            <person name="Kautmanova I."/>
            <person name="Kiss B."/>
            <person name="Kocsube S."/>
            <person name="Kotiranta H."/>
            <person name="LaButti K.M."/>
            <person name="Lechner B.E."/>
            <person name="Liimatainen K."/>
            <person name="Lipzen A."/>
            <person name="Lukacs Z."/>
            <person name="Mihaltcheva S."/>
            <person name="Morgado L.N."/>
            <person name="Niskanen T."/>
            <person name="Noordeloos M.E."/>
            <person name="Ohm R.A."/>
            <person name="Ortiz-Santana B."/>
            <person name="Ovrebo C."/>
            <person name="Racz N."/>
            <person name="Riley R."/>
            <person name="Savchenko A."/>
            <person name="Shiryaev A."/>
            <person name="Soop K."/>
            <person name="Spirin V."/>
            <person name="Szebenyi C."/>
            <person name="Tomsovsky M."/>
            <person name="Tulloss R.E."/>
            <person name="Uehling J."/>
            <person name="Grigoriev I.V."/>
            <person name="Vagvolgyi C."/>
            <person name="Papp T."/>
            <person name="Martin F.M."/>
            <person name="Miettinen O."/>
            <person name="Hibbett D.S."/>
            <person name="Nagy L.G."/>
        </authorList>
    </citation>
    <scope>NUCLEOTIDE SEQUENCE [LARGE SCALE GENOMIC DNA]</scope>
    <source>
        <strain evidence="2 3">FP101781</strain>
    </source>
</reference>
<dbReference type="EMBL" id="QPFP01000019">
    <property type="protein sequence ID" value="TEB31344.1"/>
    <property type="molecule type" value="Genomic_DNA"/>
</dbReference>
<evidence type="ECO:0000313" key="2">
    <source>
        <dbReference type="EMBL" id="TEB31344.1"/>
    </source>
</evidence>
<proteinExistence type="predicted"/>
<evidence type="ECO:0000313" key="3">
    <source>
        <dbReference type="Proteomes" id="UP000298030"/>
    </source>
</evidence>
<dbReference type="Proteomes" id="UP000298030">
    <property type="component" value="Unassembled WGS sequence"/>
</dbReference>
<comment type="caution">
    <text evidence="2">The sequence shown here is derived from an EMBL/GenBank/DDBJ whole genome shotgun (WGS) entry which is preliminary data.</text>
</comment>
<name>A0A4Y7TBK9_COPMI</name>
<gene>
    <name evidence="2" type="ORF">FA13DRAFT_361603</name>
</gene>
<dbReference type="OrthoDB" id="3006864at2759"/>
<evidence type="ECO:0000256" key="1">
    <source>
        <dbReference type="SAM" id="MobiDB-lite"/>
    </source>
</evidence>
<dbReference type="AlphaFoldDB" id="A0A4Y7TBK9"/>
<sequence>MALFLDLDDPRSRLPPTGPDLEDTFWMSDGFQGHVRKRSIPDVPLDIEFSFEDLDTSMSTTIPPHLRVQDRPLFGDPFIGGGRRGSWVDSPATSSSSLSPVTEHRKLEREFPGEDWSPPSSFNASRSPRVVPRVQVSHLDALALNVKPLSGPLFSELEIETKPDIFKHNYVIVRKECHVGPCPLRYGEDGYLSLKSFASNTLTATLWLSLQGYAIREQRGDPALRTKSFFEENATLIFVERENRYTKSGDPLFEFLGNYYVRTKTDDETEGSEDSQALWVSAIEQSALSTSSLSGIPLSAASRVELQFIW</sequence>